<dbReference type="AlphaFoldDB" id="A0A0F9CHJ2"/>
<proteinExistence type="predicted"/>
<protein>
    <submittedName>
        <fullName evidence="1">Uncharacterized protein</fullName>
    </submittedName>
</protein>
<comment type="caution">
    <text evidence="1">The sequence shown here is derived from an EMBL/GenBank/DDBJ whole genome shotgun (WGS) entry which is preliminary data.</text>
</comment>
<evidence type="ECO:0000313" key="1">
    <source>
        <dbReference type="EMBL" id="KKL25897.1"/>
    </source>
</evidence>
<sequence>MNGRKVSKIAVLLLIMLSSLMAEGKEVLIVDKSSGIIETVLLIVESASFEELQIESNGKTDIVSVSKINYNLVIPLFQILDYEIIDAELVEIDILISGGWSLISIPMGYVWKTEWDKSTPDDIYFYDFHLSAYVEIAEIRAGIFFIYSDFEQSLQVTMSKEIKGTRLDSYNPNIGWNLIGSPIQRKFPGWGIERCALNSKGESVEATEMFPNVGYWVFYVPAAAPTKNSRSHQLPILPRIQLTNKLPANWGQIKKNGI</sequence>
<accession>A0A0F9CHJ2</accession>
<organism evidence="1">
    <name type="scientific">marine sediment metagenome</name>
    <dbReference type="NCBI Taxonomy" id="412755"/>
    <lineage>
        <taxon>unclassified sequences</taxon>
        <taxon>metagenomes</taxon>
        <taxon>ecological metagenomes</taxon>
    </lineage>
</organism>
<dbReference type="EMBL" id="LAZR01036041">
    <property type="protein sequence ID" value="KKL25897.1"/>
    <property type="molecule type" value="Genomic_DNA"/>
</dbReference>
<name>A0A0F9CHJ2_9ZZZZ</name>
<gene>
    <name evidence="1" type="ORF">LCGC14_2400710</name>
</gene>
<reference evidence="1" key="1">
    <citation type="journal article" date="2015" name="Nature">
        <title>Complex archaea that bridge the gap between prokaryotes and eukaryotes.</title>
        <authorList>
            <person name="Spang A."/>
            <person name="Saw J.H."/>
            <person name="Jorgensen S.L."/>
            <person name="Zaremba-Niedzwiedzka K."/>
            <person name="Martijn J."/>
            <person name="Lind A.E."/>
            <person name="van Eijk R."/>
            <person name="Schleper C."/>
            <person name="Guy L."/>
            <person name="Ettema T.J."/>
        </authorList>
    </citation>
    <scope>NUCLEOTIDE SEQUENCE</scope>
</reference>